<name>E3FTP2_STIAD</name>
<dbReference type="STRING" id="378806.STAUR_1852"/>
<evidence type="ECO:0000259" key="1">
    <source>
        <dbReference type="Pfam" id="PF00561"/>
    </source>
</evidence>
<dbReference type="PANTHER" id="PTHR45763:SF46">
    <property type="entry name" value="AB HYDROLASE-1 DOMAIN-CONTAINING PROTEIN"/>
    <property type="match status" value="1"/>
</dbReference>
<proteinExistence type="predicted"/>
<dbReference type="HOGENOM" id="CLU_020336_49_0_7"/>
<gene>
    <name evidence="2" type="ordered locus">STAUR_1852</name>
</gene>
<keyword evidence="2" id="KW-0378">Hydrolase</keyword>
<dbReference type="GO" id="GO:0016787">
    <property type="term" value="F:hydrolase activity"/>
    <property type="evidence" value="ECO:0007669"/>
    <property type="project" value="UniProtKB-KW"/>
</dbReference>
<accession>E3FTP2</accession>
<dbReference type="Proteomes" id="UP000001351">
    <property type="component" value="Chromosome"/>
</dbReference>
<feature type="domain" description="AB hydrolase-1" evidence="1">
    <location>
        <begin position="29"/>
        <end position="262"/>
    </location>
</feature>
<reference evidence="2 3" key="1">
    <citation type="journal article" date="2011" name="Mol. Biol. Evol.">
        <title>Comparative genomic analysis of fruiting body formation in Myxococcales.</title>
        <authorList>
            <person name="Huntley S."/>
            <person name="Hamann N."/>
            <person name="Wegener-Feldbrugge S."/>
            <person name="Treuner-Lange A."/>
            <person name="Kube M."/>
            <person name="Reinhardt R."/>
            <person name="Klages S."/>
            <person name="Muller R."/>
            <person name="Ronning C.M."/>
            <person name="Nierman W.C."/>
            <person name="Sogaard-Andersen L."/>
        </authorList>
    </citation>
    <scope>NUCLEOTIDE SEQUENCE [LARGE SCALE GENOMIC DNA]</scope>
    <source>
        <strain evidence="2 3">DW4/3-1</strain>
    </source>
</reference>
<dbReference type="eggNOG" id="COG1073">
    <property type="taxonomic scope" value="Bacteria"/>
</dbReference>
<dbReference type="InterPro" id="IPR029058">
    <property type="entry name" value="AB_hydrolase_fold"/>
</dbReference>
<dbReference type="Pfam" id="PF00561">
    <property type="entry name" value="Abhydrolase_1"/>
    <property type="match status" value="1"/>
</dbReference>
<organism evidence="2 3">
    <name type="scientific">Stigmatella aurantiaca (strain DW4/3-1)</name>
    <dbReference type="NCBI Taxonomy" id="378806"/>
    <lineage>
        <taxon>Bacteria</taxon>
        <taxon>Pseudomonadati</taxon>
        <taxon>Myxococcota</taxon>
        <taxon>Myxococcia</taxon>
        <taxon>Myxococcales</taxon>
        <taxon>Cystobacterineae</taxon>
        <taxon>Archangiaceae</taxon>
        <taxon>Stigmatella</taxon>
    </lineage>
</organism>
<evidence type="ECO:0000313" key="3">
    <source>
        <dbReference type="Proteomes" id="UP000001351"/>
    </source>
</evidence>
<dbReference type="SUPFAM" id="SSF53474">
    <property type="entry name" value="alpha/beta-Hydrolases"/>
    <property type="match status" value="1"/>
</dbReference>
<dbReference type="AlphaFoldDB" id="E3FTP2"/>
<keyword evidence="3" id="KW-1185">Reference proteome</keyword>
<evidence type="ECO:0000313" key="2">
    <source>
        <dbReference type="EMBL" id="ADO69656.1"/>
    </source>
</evidence>
<dbReference type="PRINTS" id="PR00111">
    <property type="entry name" value="ABHYDROLASE"/>
</dbReference>
<dbReference type="RefSeq" id="WP_013374906.1">
    <property type="nucleotide sequence ID" value="NC_014623.1"/>
</dbReference>
<dbReference type="PANTHER" id="PTHR45763">
    <property type="entry name" value="HYDROLASE, ALPHA/BETA FOLD FAMILY PROTEIN, EXPRESSED-RELATED"/>
    <property type="match status" value="1"/>
</dbReference>
<dbReference type="EMBL" id="CP002271">
    <property type="protein sequence ID" value="ADO69656.1"/>
    <property type="molecule type" value="Genomic_DNA"/>
</dbReference>
<protein>
    <submittedName>
        <fullName evidence="2">Hydrolase, alpha/beta hydrolase fold domain protein</fullName>
    </submittedName>
</protein>
<sequence length="279" mass="29230">MVATRDIQLNDGRVVRAYDTGADAANAVTVLWHHGSPQTGALLEPLITAAAERGIRLFSYGRPSYGGSSPLPGRNVASAAADVAQIADAFGIARFAVMGASGGGPHALACAALLPERVTSAVCLAGIAPFTQDFDWFAGMTSEEGLRAAFKGRDARARYAEVAEFDVDSFIPADLEALAGGWSSLGADVGRANDAGPEGLIDDDVAFASPWGFDLADITAPVLLVQGGRDRIVPASHAKWLSRTCRRSELWLRPDDGHISILNACPDAMDWLLASAGPR</sequence>
<dbReference type="InterPro" id="IPR000073">
    <property type="entry name" value="AB_hydrolase_1"/>
</dbReference>
<dbReference type="KEGG" id="sur:STAUR_1852"/>
<dbReference type="OrthoDB" id="8107794at2"/>
<dbReference type="Gene3D" id="3.40.50.1820">
    <property type="entry name" value="alpha/beta hydrolase"/>
    <property type="match status" value="1"/>
</dbReference>